<feature type="compositionally biased region" description="Low complexity" evidence="1">
    <location>
        <begin position="63"/>
        <end position="72"/>
    </location>
</feature>
<feature type="compositionally biased region" description="Acidic residues" evidence="1">
    <location>
        <begin position="269"/>
        <end position="278"/>
    </location>
</feature>
<feature type="compositionally biased region" description="Polar residues" evidence="1">
    <location>
        <begin position="597"/>
        <end position="606"/>
    </location>
</feature>
<evidence type="ECO:0000256" key="1">
    <source>
        <dbReference type="SAM" id="MobiDB-lite"/>
    </source>
</evidence>
<dbReference type="Proteomes" id="UP000305067">
    <property type="component" value="Unassembled WGS sequence"/>
</dbReference>
<feature type="region of interest" description="Disordered" evidence="1">
    <location>
        <begin position="1"/>
        <end position="168"/>
    </location>
</feature>
<dbReference type="AlphaFoldDB" id="A0A5C3QX21"/>
<proteinExistence type="predicted"/>
<protein>
    <submittedName>
        <fullName evidence="2">Uncharacterized protein</fullName>
    </submittedName>
</protein>
<evidence type="ECO:0000313" key="2">
    <source>
        <dbReference type="EMBL" id="TFL04929.1"/>
    </source>
</evidence>
<evidence type="ECO:0000313" key="3">
    <source>
        <dbReference type="Proteomes" id="UP000305067"/>
    </source>
</evidence>
<dbReference type="EMBL" id="ML178817">
    <property type="protein sequence ID" value="TFL04929.1"/>
    <property type="molecule type" value="Genomic_DNA"/>
</dbReference>
<feature type="compositionally biased region" description="Basic and acidic residues" evidence="1">
    <location>
        <begin position="585"/>
        <end position="594"/>
    </location>
</feature>
<sequence>MTGPSKTHKKKKKPLRDPSGRHASPNPSASGPGPPEDPQESSSEGCSGRTTQGPPSTNPVNPSTAATSSSTTGPSPDPREYDMYYHERLAVQRAANDAHATSESLVEEMLENPSAAGSTTSEKKETKPSLFFGSIKPGTSASNVLFDREQRRKEKQPERVATPPPRHERVEFVLDGHSDRRLNGVVMRRMEEVHLLARTLNANLDAEREETDRRFAERLAQTEIPARRRAEHTGIRMRSVSPRSRKPPYRPATQTATAAPEDGYNPSSSDDEDDDDDIYKDYTPLYQAPHSRKADAPKDRTSRPSDGPGPATNSNATPVGAHSSASSGISYCTPYANPNDPHRGRPLNAITSTSIPASDAARTTSTNTRNVQFDPALDSTSVGSISSRSQYVNHNASAGPKAGTNPFYEPKFFEASSAADITLQTDPLFDGAGSTNFINTWASKLRNFVNISRRIMPWEHQELLLEDNPTMDRELISPLFENDIQLRYSAFLQRQLGHAIPRENFLACTPSYTPIRIRTPTCGPTPDHALPDNEVTGNSGSNNKLLPLNTSSTLTHCQSYAPTKPRTGWKRTWKVVIKQEVTTTDDDKPNEEASCHGLTSQKKAHV</sequence>
<feature type="compositionally biased region" description="Basic and acidic residues" evidence="1">
    <location>
        <begin position="225"/>
        <end position="234"/>
    </location>
</feature>
<reference evidence="2 3" key="1">
    <citation type="journal article" date="2019" name="Nat. Ecol. Evol.">
        <title>Megaphylogeny resolves global patterns of mushroom evolution.</title>
        <authorList>
            <person name="Varga T."/>
            <person name="Krizsan K."/>
            <person name="Foldi C."/>
            <person name="Dima B."/>
            <person name="Sanchez-Garcia M."/>
            <person name="Sanchez-Ramirez S."/>
            <person name="Szollosi G.J."/>
            <person name="Szarkandi J.G."/>
            <person name="Papp V."/>
            <person name="Albert L."/>
            <person name="Andreopoulos W."/>
            <person name="Angelini C."/>
            <person name="Antonin V."/>
            <person name="Barry K.W."/>
            <person name="Bougher N.L."/>
            <person name="Buchanan P."/>
            <person name="Buyck B."/>
            <person name="Bense V."/>
            <person name="Catcheside P."/>
            <person name="Chovatia M."/>
            <person name="Cooper J."/>
            <person name="Damon W."/>
            <person name="Desjardin D."/>
            <person name="Finy P."/>
            <person name="Geml J."/>
            <person name="Haridas S."/>
            <person name="Hughes K."/>
            <person name="Justo A."/>
            <person name="Karasinski D."/>
            <person name="Kautmanova I."/>
            <person name="Kiss B."/>
            <person name="Kocsube S."/>
            <person name="Kotiranta H."/>
            <person name="LaButti K.M."/>
            <person name="Lechner B.E."/>
            <person name="Liimatainen K."/>
            <person name="Lipzen A."/>
            <person name="Lukacs Z."/>
            <person name="Mihaltcheva S."/>
            <person name="Morgado L.N."/>
            <person name="Niskanen T."/>
            <person name="Noordeloos M.E."/>
            <person name="Ohm R.A."/>
            <person name="Ortiz-Santana B."/>
            <person name="Ovrebo C."/>
            <person name="Racz N."/>
            <person name="Riley R."/>
            <person name="Savchenko A."/>
            <person name="Shiryaev A."/>
            <person name="Soop K."/>
            <person name="Spirin V."/>
            <person name="Szebenyi C."/>
            <person name="Tomsovsky M."/>
            <person name="Tulloss R.E."/>
            <person name="Uehling J."/>
            <person name="Grigoriev I.V."/>
            <person name="Vagvolgyi C."/>
            <person name="Papp T."/>
            <person name="Martin F.M."/>
            <person name="Miettinen O."/>
            <person name="Hibbett D.S."/>
            <person name="Nagy L.G."/>
        </authorList>
    </citation>
    <scope>NUCLEOTIDE SEQUENCE [LARGE SCALE GENOMIC DNA]</scope>
    <source>
        <strain evidence="2 3">CBS 309.79</strain>
    </source>
</reference>
<feature type="region of interest" description="Disordered" evidence="1">
    <location>
        <begin position="523"/>
        <end position="543"/>
    </location>
</feature>
<feature type="compositionally biased region" description="Basic residues" evidence="1">
    <location>
        <begin position="1"/>
        <end position="14"/>
    </location>
</feature>
<feature type="compositionally biased region" description="Basic and acidic residues" evidence="1">
    <location>
        <begin position="77"/>
        <end position="90"/>
    </location>
</feature>
<gene>
    <name evidence="2" type="ORF">BDV98DRAFT_653640</name>
</gene>
<feature type="compositionally biased region" description="Polar residues" evidence="1">
    <location>
        <begin position="311"/>
        <end position="330"/>
    </location>
</feature>
<feature type="compositionally biased region" description="Basic and acidic residues" evidence="1">
    <location>
        <begin position="292"/>
        <end position="303"/>
    </location>
</feature>
<feature type="compositionally biased region" description="Polar residues" evidence="1">
    <location>
        <begin position="349"/>
        <end position="371"/>
    </location>
</feature>
<accession>A0A5C3QX21</accession>
<feature type="compositionally biased region" description="Basic and acidic residues" evidence="1">
    <location>
        <begin position="146"/>
        <end position="158"/>
    </location>
</feature>
<keyword evidence="3" id="KW-1185">Reference proteome</keyword>
<feature type="region of interest" description="Disordered" evidence="1">
    <location>
        <begin position="219"/>
        <end position="375"/>
    </location>
</feature>
<feature type="compositionally biased region" description="Polar residues" evidence="1">
    <location>
        <begin position="40"/>
        <end position="62"/>
    </location>
</feature>
<organism evidence="2 3">
    <name type="scientific">Pterulicium gracile</name>
    <dbReference type="NCBI Taxonomy" id="1884261"/>
    <lineage>
        <taxon>Eukaryota</taxon>
        <taxon>Fungi</taxon>
        <taxon>Dikarya</taxon>
        <taxon>Basidiomycota</taxon>
        <taxon>Agaricomycotina</taxon>
        <taxon>Agaricomycetes</taxon>
        <taxon>Agaricomycetidae</taxon>
        <taxon>Agaricales</taxon>
        <taxon>Pleurotineae</taxon>
        <taxon>Pterulaceae</taxon>
        <taxon>Pterulicium</taxon>
    </lineage>
</organism>
<name>A0A5C3QX21_9AGAR</name>
<feature type="region of interest" description="Disordered" evidence="1">
    <location>
        <begin position="584"/>
        <end position="606"/>
    </location>
</feature>